<evidence type="ECO:0000256" key="3">
    <source>
        <dbReference type="ARBA" id="ARBA00007063"/>
    </source>
</evidence>
<organism evidence="13 14">
    <name type="scientific">Ancylostoma ceylanicum</name>
    <dbReference type="NCBI Taxonomy" id="53326"/>
    <lineage>
        <taxon>Eukaryota</taxon>
        <taxon>Metazoa</taxon>
        <taxon>Ecdysozoa</taxon>
        <taxon>Nematoda</taxon>
        <taxon>Chromadorea</taxon>
        <taxon>Rhabditida</taxon>
        <taxon>Rhabditina</taxon>
        <taxon>Rhabditomorpha</taxon>
        <taxon>Strongyloidea</taxon>
        <taxon>Ancylostomatidae</taxon>
        <taxon>Ancylostomatinae</taxon>
        <taxon>Ancylostoma</taxon>
    </lineage>
</organism>
<keyword evidence="7 12" id="KW-0256">Endoplasmic reticulum</keyword>
<evidence type="ECO:0000256" key="7">
    <source>
        <dbReference type="ARBA" id="ARBA00022824"/>
    </source>
</evidence>
<evidence type="ECO:0000256" key="1">
    <source>
        <dbReference type="ARBA" id="ARBA00004477"/>
    </source>
</evidence>
<dbReference type="OrthoDB" id="19039at2759"/>
<keyword evidence="4 12" id="KW-0328">Glycosyltransferase</keyword>
<comment type="function">
    <text evidence="10">Mannosyltransferase that operates in the biosynthetic pathway of dolichol-linked oligosaccharides, the glycan precursors employed in protein asparagine (N)-glycosylation. The assembly of dolichol-linked oligosaccharides begins on the cytosolic side of the endoplasmic reticulum membrane and finishes in its lumen. The sequential addition of sugars to dolichol pyrophosphate produces dolichol-linked oligosaccharides containing fourteen sugars, including two GlcNAcs, nine mannoses and three glucoses. Once assembled, the oligosaccharide is transferred from the lipid to nascent proteins by oligosaccharyltransferases. In the lumen of the endoplasmic reticulum, adds the eighth mannose residue in an alpha-1,6 linkage onto Man(7)GlcNAc(2)-PP-dolichol to produce Man(8)GlcNAc(2)-PP-dolichol.</text>
</comment>
<evidence type="ECO:0000256" key="11">
    <source>
        <dbReference type="ARBA" id="ARBA00048899"/>
    </source>
</evidence>
<evidence type="ECO:0000313" key="13">
    <source>
        <dbReference type="EMBL" id="EYC06094.1"/>
    </source>
</evidence>
<comment type="caution">
    <text evidence="12">Lacks conserved residue(s) required for the propagation of feature annotation.</text>
</comment>
<comment type="subcellular location">
    <subcellularLocation>
        <location evidence="1 12">Endoplasmic reticulum membrane</location>
        <topology evidence="1 12">Multi-pass membrane protein</topology>
    </subcellularLocation>
</comment>
<evidence type="ECO:0000256" key="10">
    <source>
        <dbReference type="ARBA" id="ARBA00044721"/>
    </source>
</evidence>
<dbReference type="GO" id="GO:0005789">
    <property type="term" value="C:endoplasmic reticulum membrane"/>
    <property type="evidence" value="ECO:0007669"/>
    <property type="project" value="UniProtKB-SubCell"/>
</dbReference>
<dbReference type="GO" id="GO:0052917">
    <property type="term" value="F:dol-P-Man:Man(7)GlcNAc(2)-PP-Dol alpha-1,6-mannosyltransferase activity"/>
    <property type="evidence" value="ECO:0007669"/>
    <property type="project" value="UniProtKB-EC"/>
</dbReference>
<name>A0A016TSW7_9BILA</name>
<protein>
    <recommendedName>
        <fullName evidence="12">Mannosyltransferase</fullName>
        <ecNumber evidence="12">2.4.1.-</ecNumber>
    </recommendedName>
</protein>
<keyword evidence="14" id="KW-1185">Reference proteome</keyword>
<keyword evidence="8 12" id="KW-1133">Transmembrane helix</keyword>
<accession>A0A016TSW7</accession>
<comment type="similarity">
    <text evidence="3 12">Belongs to the glycosyltransferase 22 family.</text>
</comment>
<evidence type="ECO:0000256" key="9">
    <source>
        <dbReference type="ARBA" id="ARBA00023136"/>
    </source>
</evidence>
<evidence type="ECO:0000256" key="12">
    <source>
        <dbReference type="RuleBase" id="RU363075"/>
    </source>
</evidence>
<evidence type="ECO:0000256" key="6">
    <source>
        <dbReference type="ARBA" id="ARBA00022692"/>
    </source>
</evidence>
<comment type="caution">
    <text evidence="13">The sequence shown here is derived from an EMBL/GenBank/DDBJ whole genome shotgun (WGS) entry which is preliminary data.</text>
</comment>
<sequence length="184" mass="21034">MKTFSSTAVTIPIDSLLWGRPIYPEFEVAIFNILQNRSHEYGVSPFLWYFYSCLPRGLMASLPLAILGLFLDRRLRPIVLPAVVFILLYSFLPHKELRFIMYAFPLINLSAAVFCARMLLFLLASLALPIYDNIFTPCQSFYFCQNSCFSQPHALWIWSCATTGCRLSTLFRTVGAGCKRFSIC</sequence>
<evidence type="ECO:0000256" key="5">
    <source>
        <dbReference type="ARBA" id="ARBA00022679"/>
    </source>
</evidence>
<dbReference type="PANTHER" id="PTHR22760:SF1">
    <property type="entry name" value="DOL-P-MAN:MAN(7)GLCNAC(2)-PP-DOL ALPHA-1,6-MANNOSYLTRANSFERASE"/>
    <property type="match status" value="1"/>
</dbReference>
<evidence type="ECO:0000313" key="14">
    <source>
        <dbReference type="Proteomes" id="UP000024635"/>
    </source>
</evidence>
<proteinExistence type="inferred from homology"/>
<evidence type="ECO:0000256" key="2">
    <source>
        <dbReference type="ARBA" id="ARBA00004922"/>
    </source>
</evidence>
<dbReference type="InterPro" id="IPR005599">
    <property type="entry name" value="GPI_mannosylTrfase"/>
</dbReference>
<dbReference type="GO" id="GO:0006487">
    <property type="term" value="P:protein N-linked glycosylation"/>
    <property type="evidence" value="ECO:0007669"/>
    <property type="project" value="TreeGrafter"/>
</dbReference>
<evidence type="ECO:0000256" key="4">
    <source>
        <dbReference type="ARBA" id="ARBA00022676"/>
    </source>
</evidence>
<comment type="catalytic activity">
    <reaction evidence="11">
        <text>an alpha-D-Man-(1-&gt;2)-alpha-D-Man-(1-&gt;2)-alpha-D-Man-(1-&gt;3)-[alpha-D-Man-(1-&gt;2)-alpha-D-Man-(1-&gt;3)-alpha-D-Man-(1-&gt;6)]-beta-D-Man-(1-&gt;4)-beta-D-GlcNAc-(1-&gt;4)-alpha-D-GlcNAc-diphospho-di-trans,poly-cis-dolichol + a di-trans,poly-cis-dolichyl beta-D-mannosyl phosphate = an alpha-D-Man-(1-&gt;2)-alpha-D-Man-(1-&gt;2)-alpha-D-Man-(1-&gt;3)-[alpha-D-Man-(1-&gt;2)-alpha-D-Man-(1-&gt;3)-[alpha-D-Man-(1-&gt;6)]-alpha-D-Man-(1-&gt;6)]-beta-D-Man-(1-&gt;4)-beta-D-GlcNAc-(1-&gt;4)-alpha-D-GlcNAc-diphospho-di-trans,poly-cis-dolichol + a di-trans,poly-cis-dolichyl phosphate + H(+)</text>
        <dbReference type="Rhea" id="RHEA:29535"/>
        <dbReference type="Rhea" id="RHEA-COMP:19498"/>
        <dbReference type="Rhea" id="RHEA-COMP:19501"/>
        <dbReference type="Rhea" id="RHEA-COMP:19518"/>
        <dbReference type="Rhea" id="RHEA-COMP:19519"/>
        <dbReference type="ChEBI" id="CHEBI:15378"/>
        <dbReference type="ChEBI" id="CHEBI:57683"/>
        <dbReference type="ChEBI" id="CHEBI:58211"/>
        <dbReference type="ChEBI" id="CHEBI:132517"/>
        <dbReference type="ChEBI" id="CHEBI:132519"/>
        <dbReference type="EC" id="2.4.1.260"/>
    </reaction>
    <physiologicalReaction direction="left-to-right" evidence="11">
        <dbReference type="Rhea" id="RHEA:29536"/>
    </physiologicalReaction>
</comment>
<keyword evidence="5" id="KW-0808">Transferase</keyword>
<dbReference type="Pfam" id="PF03901">
    <property type="entry name" value="Glyco_transf_22"/>
    <property type="match status" value="1"/>
</dbReference>
<keyword evidence="9 12" id="KW-0472">Membrane</keyword>
<feature type="transmembrane region" description="Helical" evidence="12">
    <location>
        <begin position="78"/>
        <end position="94"/>
    </location>
</feature>
<keyword evidence="6 12" id="KW-0812">Transmembrane</keyword>
<dbReference type="AlphaFoldDB" id="A0A016TSW7"/>
<dbReference type="STRING" id="53326.A0A016TSW7"/>
<evidence type="ECO:0000256" key="8">
    <source>
        <dbReference type="ARBA" id="ARBA00022989"/>
    </source>
</evidence>
<reference evidence="14" key="1">
    <citation type="journal article" date="2015" name="Nat. Genet.">
        <title>The genome and transcriptome of the zoonotic hookworm Ancylostoma ceylanicum identify infection-specific gene families.</title>
        <authorList>
            <person name="Schwarz E.M."/>
            <person name="Hu Y."/>
            <person name="Antoshechkin I."/>
            <person name="Miller M.M."/>
            <person name="Sternberg P.W."/>
            <person name="Aroian R.V."/>
        </authorList>
    </citation>
    <scope>NUCLEOTIDE SEQUENCE</scope>
    <source>
        <strain evidence="14">HY135</strain>
    </source>
</reference>
<dbReference type="UniPathway" id="UPA00378"/>
<comment type="pathway">
    <text evidence="2">Protein modification; protein glycosylation.</text>
</comment>
<dbReference type="EMBL" id="JARK01001414">
    <property type="protein sequence ID" value="EYC06094.1"/>
    <property type="molecule type" value="Genomic_DNA"/>
</dbReference>
<gene>
    <name evidence="13" type="primary">Acey_s0078.g1188</name>
    <name evidence="13" type="ORF">Y032_0078g1188</name>
</gene>
<dbReference type="PANTHER" id="PTHR22760">
    <property type="entry name" value="GLYCOSYLTRANSFERASE"/>
    <property type="match status" value="1"/>
</dbReference>
<feature type="transmembrane region" description="Helical" evidence="12">
    <location>
        <begin position="100"/>
        <end position="124"/>
    </location>
</feature>
<feature type="transmembrane region" description="Helical" evidence="12">
    <location>
        <begin position="46"/>
        <end position="71"/>
    </location>
</feature>
<dbReference type="Proteomes" id="UP000024635">
    <property type="component" value="Unassembled WGS sequence"/>
</dbReference>
<dbReference type="EC" id="2.4.1.-" evidence="12"/>